<gene>
    <name evidence="2" type="ORF">VB854_28540</name>
</gene>
<dbReference type="EMBL" id="JAYGHT010000195">
    <property type="protein sequence ID" value="MEA5522885.1"/>
    <property type="molecule type" value="Genomic_DNA"/>
</dbReference>
<evidence type="ECO:0000256" key="1">
    <source>
        <dbReference type="SAM" id="MobiDB-lite"/>
    </source>
</evidence>
<dbReference type="Proteomes" id="UP001301728">
    <property type="component" value="Unassembled WGS sequence"/>
</dbReference>
<keyword evidence="3" id="KW-1185">Reference proteome</keyword>
<proteinExistence type="predicted"/>
<sequence length="49" mass="5642">MLNSRWAMILNEVLNKLIPDWTGKGVRSHSRSSGEIFRSDRIEDNSPID</sequence>
<reference evidence="2 3" key="1">
    <citation type="submission" date="2023-12" db="EMBL/GenBank/DDBJ databases">
        <title>Baltic Sea Cyanobacteria.</title>
        <authorList>
            <person name="Delbaje E."/>
            <person name="Fewer D.P."/>
            <person name="Shishido T.K."/>
        </authorList>
    </citation>
    <scope>NUCLEOTIDE SEQUENCE [LARGE SCALE GENOMIC DNA]</scope>
    <source>
        <strain evidence="2 3">CCNP 1315</strain>
    </source>
</reference>
<feature type="compositionally biased region" description="Basic and acidic residues" evidence="1">
    <location>
        <begin position="37"/>
        <end position="49"/>
    </location>
</feature>
<feature type="region of interest" description="Disordered" evidence="1">
    <location>
        <begin position="24"/>
        <end position="49"/>
    </location>
</feature>
<evidence type="ECO:0000313" key="2">
    <source>
        <dbReference type="EMBL" id="MEA5522885.1"/>
    </source>
</evidence>
<accession>A0ABU5U7B6</accession>
<protein>
    <recommendedName>
        <fullName evidence="4">Transposase</fullName>
    </recommendedName>
</protein>
<evidence type="ECO:0008006" key="4">
    <source>
        <dbReference type="Google" id="ProtNLM"/>
    </source>
</evidence>
<name>A0ABU5U7B6_9CYAN</name>
<organism evidence="2 3">
    <name type="scientific">Limnoraphis robusta CCNP1315</name>
    <dbReference type="NCBI Taxonomy" id="3110306"/>
    <lineage>
        <taxon>Bacteria</taxon>
        <taxon>Bacillati</taxon>
        <taxon>Cyanobacteriota</taxon>
        <taxon>Cyanophyceae</taxon>
        <taxon>Oscillatoriophycideae</taxon>
        <taxon>Oscillatoriales</taxon>
        <taxon>Sirenicapillariaceae</taxon>
        <taxon>Limnoraphis</taxon>
    </lineage>
</organism>
<comment type="caution">
    <text evidence="2">The sequence shown here is derived from an EMBL/GenBank/DDBJ whole genome shotgun (WGS) entry which is preliminary data.</text>
</comment>
<evidence type="ECO:0000313" key="3">
    <source>
        <dbReference type="Proteomes" id="UP001301728"/>
    </source>
</evidence>